<dbReference type="PANTHER" id="PTHR31573">
    <property type="entry name" value="ALPHA-KETOGLUTARATE-DEPENDENT DIOXYGENASE ALKB HOMOLOG 2"/>
    <property type="match status" value="1"/>
</dbReference>
<feature type="binding site" evidence="1">
    <location>
        <position position="182"/>
    </location>
    <ligand>
        <name>2-oxoglutarate</name>
        <dbReference type="ChEBI" id="CHEBI:16810"/>
    </ligand>
</feature>
<feature type="region of interest" description="Disordered" evidence="2">
    <location>
        <begin position="1"/>
        <end position="35"/>
    </location>
</feature>
<feature type="binding site" evidence="1">
    <location>
        <position position="277"/>
    </location>
    <ligand>
        <name>2-oxoglutarate</name>
        <dbReference type="ChEBI" id="CHEBI:16810"/>
    </ligand>
</feature>
<dbReference type="Proteomes" id="UP000184383">
    <property type="component" value="Unassembled WGS sequence"/>
</dbReference>
<feature type="binding site" evidence="1">
    <location>
        <position position="275"/>
    </location>
    <ligand>
        <name>2-oxoglutarate</name>
        <dbReference type="ChEBI" id="CHEBI:16810"/>
    </ligand>
</feature>
<dbReference type="PANTHER" id="PTHR31573:SF1">
    <property type="entry name" value="DNA OXIDATIVE DEMETHYLASE ALKBH2"/>
    <property type="match status" value="1"/>
</dbReference>
<dbReference type="Pfam" id="PF13532">
    <property type="entry name" value="2OG-FeII_Oxy_2"/>
    <property type="match status" value="1"/>
</dbReference>
<feature type="binding site" evidence="1">
    <location>
        <position position="194"/>
    </location>
    <ligand>
        <name>2-oxoglutarate</name>
        <dbReference type="ChEBI" id="CHEBI:16810"/>
    </ligand>
</feature>
<evidence type="ECO:0000259" key="3">
    <source>
        <dbReference type="PROSITE" id="PS51471"/>
    </source>
</evidence>
<dbReference type="InterPro" id="IPR027450">
    <property type="entry name" value="AlkB-like"/>
</dbReference>
<evidence type="ECO:0000256" key="2">
    <source>
        <dbReference type="SAM" id="MobiDB-lite"/>
    </source>
</evidence>
<dbReference type="OrthoDB" id="545910at2759"/>
<proteinExistence type="predicted"/>
<protein>
    <recommendedName>
        <fullName evidence="3">Fe2OG dioxygenase domain-containing protein</fullName>
    </recommendedName>
</protein>
<dbReference type="Gene3D" id="2.60.120.590">
    <property type="entry name" value="Alpha-ketoglutarate-dependent dioxygenase AlkB-like"/>
    <property type="match status" value="1"/>
</dbReference>
<dbReference type="GO" id="GO:0051747">
    <property type="term" value="F:cytosine C-5 DNA demethylase activity"/>
    <property type="evidence" value="ECO:0007669"/>
    <property type="project" value="TreeGrafter"/>
</dbReference>
<dbReference type="VEuPathDB" id="FungiDB:ASPWEDRAFT_28859"/>
<accession>A0A1L9RFE8</accession>
<evidence type="ECO:0000313" key="4">
    <source>
        <dbReference type="EMBL" id="OJJ33645.1"/>
    </source>
</evidence>
<dbReference type="EMBL" id="KV878213">
    <property type="protein sequence ID" value="OJJ33645.1"/>
    <property type="molecule type" value="Genomic_DNA"/>
</dbReference>
<feature type="compositionally biased region" description="Low complexity" evidence="2">
    <location>
        <begin position="23"/>
        <end position="35"/>
    </location>
</feature>
<gene>
    <name evidence="4" type="ORF">ASPWEDRAFT_28859</name>
</gene>
<dbReference type="GO" id="GO:0008198">
    <property type="term" value="F:ferrous iron binding"/>
    <property type="evidence" value="ECO:0007669"/>
    <property type="project" value="TreeGrafter"/>
</dbReference>
<dbReference type="AlphaFoldDB" id="A0A1L9RFE8"/>
<dbReference type="InterPro" id="IPR037151">
    <property type="entry name" value="AlkB-like_sf"/>
</dbReference>
<evidence type="ECO:0000256" key="1">
    <source>
        <dbReference type="PIRSR" id="PIRSR632852-1"/>
    </source>
</evidence>
<feature type="binding site" evidence="1">
    <location>
        <position position="271"/>
    </location>
    <ligand>
        <name>2-oxoglutarate</name>
        <dbReference type="ChEBI" id="CHEBI:16810"/>
    </ligand>
</feature>
<name>A0A1L9RFE8_ASPWE</name>
<feature type="binding site" evidence="1">
    <location>
        <position position="259"/>
    </location>
    <ligand>
        <name>2-oxoglutarate</name>
        <dbReference type="ChEBI" id="CHEBI:16810"/>
    </ligand>
</feature>
<reference evidence="5" key="1">
    <citation type="journal article" date="2017" name="Genome Biol.">
        <title>Comparative genomics reveals high biological diversity and specific adaptations in the industrially and medically important fungal genus Aspergillus.</title>
        <authorList>
            <person name="de Vries R.P."/>
            <person name="Riley R."/>
            <person name="Wiebenga A."/>
            <person name="Aguilar-Osorio G."/>
            <person name="Amillis S."/>
            <person name="Uchima C.A."/>
            <person name="Anderluh G."/>
            <person name="Asadollahi M."/>
            <person name="Askin M."/>
            <person name="Barry K."/>
            <person name="Battaglia E."/>
            <person name="Bayram O."/>
            <person name="Benocci T."/>
            <person name="Braus-Stromeyer S.A."/>
            <person name="Caldana C."/>
            <person name="Canovas D."/>
            <person name="Cerqueira G.C."/>
            <person name="Chen F."/>
            <person name="Chen W."/>
            <person name="Choi C."/>
            <person name="Clum A."/>
            <person name="Dos Santos R.A."/>
            <person name="Damasio A.R."/>
            <person name="Diallinas G."/>
            <person name="Emri T."/>
            <person name="Fekete E."/>
            <person name="Flipphi M."/>
            <person name="Freyberg S."/>
            <person name="Gallo A."/>
            <person name="Gournas C."/>
            <person name="Habgood R."/>
            <person name="Hainaut M."/>
            <person name="Harispe M.L."/>
            <person name="Henrissat B."/>
            <person name="Hilden K.S."/>
            <person name="Hope R."/>
            <person name="Hossain A."/>
            <person name="Karabika E."/>
            <person name="Karaffa L."/>
            <person name="Karanyi Z."/>
            <person name="Krasevec N."/>
            <person name="Kuo A."/>
            <person name="Kusch H."/>
            <person name="LaButti K."/>
            <person name="Lagendijk E.L."/>
            <person name="Lapidus A."/>
            <person name="Levasseur A."/>
            <person name="Lindquist E."/>
            <person name="Lipzen A."/>
            <person name="Logrieco A.F."/>
            <person name="MacCabe A."/>
            <person name="Maekelae M.R."/>
            <person name="Malavazi I."/>
            <person name="Melin P."/>
            <person name="Meyer V."/>
            <person name="Mielnichuk N."/>
            <person name="Miskei M."/>
            <person name="Molnar A.P."/>
            <person name="Mule G."/>
            <person name="Ngan C.Y."/>
            <person name="Orejas M."/>
            <person name="Orosz E."/>
            <person name="Ouedraogo J.P."/>
            <person name="Overkamp K.M."/>
            <person name="Park H.-S."/>
            <person name="Perrone G."/>
            <person name="Piumi F."/>
            <person name="Punt P.J."/>
            <person name="Ram A.F."/>
            <person name="Ramon A."/>
            <person name="Rauscher S."/>
            <person name="Record E."/>
            <person name="Riano-Pachon D.M."/>
            <person name="Robert V."/>
            <person name="Roehrig J."/>
            <person name="Ruller R."/>
            <person name="Salamov A."/>
            <person name="Salih N.S."/>
            <person name="Samson R.A."/>
            <person name="Sandor E."/>
            <person name="Sanguinetti M."/>
            <person name="Schuetze T."/>
            <person name="Sepcic K."/>
            <person name="Shelest E."/>
            <person name="Sherlock G."/>
            <person name="Sophianopoulou V."/>
            <person name="Squina F.M."/>
            <person name="Sun H."/>
            <person name="Susca A."/>
            <person name="Todd R.B."/>
            <person name="Tsang A."/>
            <person name="Unkles S.E."/>
            <person name="van de Wiele N."/>
            <person name="van Rossen-Uffink D."/>
            <person name="Oliveira J.V."/>
            <person name="Vesth T.C."/>
            <person name="Visser J."/>
            <person name="Yu J.-H."/>
            <person name="Zhou M."/>
            <person name="Andersen M.R."/>
            <person name="Archer D.B."/>
            <person name="Baker S.E."/>
            <person name="Benoit I."/>
            <person name="Brakhage A.A."/>
            <person name="Braus G.H."/>
            <person name="Fischer R."/>
            <person name="Frisvad J.C."/>
            <person name="Goldman G.H."/>
            <person name="Houbraken J."/>
            <person name="Oakley B."/>
            <person name="Pocsi I."/>
            <person name="Scazzocchio C."/>
            <person name="Seiboth B."/>
            <person name="vanKuyk P.A."/>
            <person name="Wortman J."/>
            <person name="Dyer P.S."/>
            <person name="Grigoriev I.V."/>
        </authorList>
    </citation>
    <scope>NUCLEOTIDE SEQUENCE [LARGE SCALE GENOMIC DNA]</scope>
    <source>
        <strain evidence="5">DTO 134E9</strain>
    </source>
</reference>
<feature type="binding site" evidence="1">
    <location>
        <position position="184"/>
    </location>
    <ligand>
        <name>2-oxoglutarate</name>
        <dbReference type="ChEBI" id="CHEBI:16810"/>
    </ligand>
</feature>
<dbReference type="SUPFAM" id="SSF51197">
    <property type="entry name" value="Clavaminate synthase-like"/>
    <property type="match status" value="1"/>
</dbReference>
<dbReference type="GeneID" id="63749040"/>
<feature type="binding site" evidence="1">
    <location>
        <position position="197"/>
    </location>
    <ligand>
        <name>substrate</name>
    </ligand>
</feature>
<dbReference type="InterPro" id="IPR005123">
    <property type="entry name" value="Oxoglu/Fe-dep_dioxygenase_dom"/>
</dbReference>
<dbReference type="GO" id="GO:0035516">
    <property type="term" value="F:broad specificity oxidative DNA demethylase activity"/>
    <property type="evidence" value="ECO:0007669"/>
    <property type="project" value="TreeGrafter"/>
</dbReference>
<keyword evidence="5" id="KW-1185">Reference proteome</keyword>
<dbReference type="GO" id="GO:0006307">
    <property type="term" value="P:DNA alkylation repair"/>
    <property type="evidence" value="ECO:0007669"/>
    <property type="project" value="TreeGrafter"/>
</dbReference>
<feature type="domain" description="Fe2OG dioxygenase" evidence="3">
    <location>
        <begin position="175"/>
        <end position="280"/>
    </location>
</feature>
<dbReference type="PROSITE" id="PS51471">
    <property type="entry name" value="FE2OG_OXY"/>
    <property type="match status" value="1"/>
</dbReference>
<evidence type="ECO:0000313" key="5">
    <source>
        <dbReference type="Proteomes" id="UP000184383"/>
    </source>
</evidence>
<sequence length="314" mass="35662">MAKRTLDSFFKPQNENKKPKIEPTSSTHHPSYPSPISDLPSHISVGLCHATPDASPREINNQPHLDLLYMQPFIPSPTAKELFKFLRDELPFYRVQYSIRRGAVETIVNTPRFTTVFGVDDTSKFIQNEDSLILVDSKTDQPVRMSRYQYTPRPIPPCLDLLRQRVEAATADGTRYNFCLVNFYATGDDSIAYHSDDERFLASHPTIASLSLGARRDFVLKHKPAPDMDDTDSKDPLKFALGPGDMIIMRGETQANWLHSIPKRRGESQGRINITFRKAVVPAGTNNYYNYNVGSGPVYRWDEGAMKMVKRDHV</sequence>
<organism evidence="4 5">
    <name type="scientific">Aspergillus wentii DTO 134E9</name>
    <dbReference type="NCBI Taxonomy" id="1073089"/>
    <lineage>
        <taxon>Eukaryota</taxon>
        <taxon>Fungi</taxon>
        <taxon>Dikarya</taxon>
        <taxon>Ascomycota</taxon>
        <taxon>Pezizomycotina</taxon>
        <taxon>Eurotiomycetes</taxon>
        <taxon>Eurotiomycetidae</taxon>
        <taxon>Eurotiales</taxon>
        <taxon>Aspergillaceae</taxon>
        <taxon>Aspergillus</taxon>
        <taxon>Aspergillus subgen. Cremei</taxon>
    </lineage>
</organism>
<dbReference type="STRING" id="1073089.A0A1L9RFE8"/>
<dbReference type="RefSeq" id="XP_040687321.1">
    <property type="nucleotide sequence ID" value="XM_040833192.1"/>
</dbReference>
<dbReference type="InterPro" id="IPR032852">
    <property type="entry name" value="ALKBH2"/>
</dbReference>